<name>A0A560CJV2_AZOBR</name>
<proteinExistence type="predicted"/>
<sequence>MTVPVFLHGALATHRRGRILQEALAATATSELPDGRAAVLAFADGFQGADDAEQARLVEWTRAPGHLLLLLPPFAVAPSERPVSWRAERMESAPRGGEGLATVLAPEVSYRLTGRLQAPAMPGATWSDLSVCVGAYRLHPAAGLFAVTCLPLWSLAVLDVPAELQSWLGNLVALTGEAQAAPTPATASLQPDHYGFLVFLLSRPFTDEEEVVAALRSSPVFRFSTEKARALLTELRKRGLVLGVTPTADAYDLVMQSPYAPYVSAIREGSSR</sequence>
<protein>
    <submittedName>
        <fullName evidence="1">Uncharacterized protein</fullName>
    </submittedName>
</protein>
<comment type="caution">
    <text evidence="1">The sequence shown here is derived from an EMBL/GenBank/DDBJ whole genome shotgun (WGS) entry which is preliminary data.</text>
</comment>
<organism evidence="1 2">
    <name type="scientific">Azospirillum brasilense</name>
    <dbReference type="NCBI Taxonomy" id="192"/>
    <lineage>
        <taxon>Bacteria</taxon>
        <taxon>Pseudomonadati</taxon>
        <taxon>Pseudomonadota</taxon>
        <taxon>Alphaproteobacteria</taxon>
        <taxon>Rhodospirillales</taxon>
        <taxon>Azospirillaceae</taxon>
        <taxon>Azospirillum</taxon>
    </lineage>
</organism>
<dbReference type="RefSeq" id="WP_145682480.1">
    <property type="nucleotide sequence ID" value="NZ_VITH01000004.1"/>
</dbReference>
<dbReference type="EMBL" id="VITH01000004">
    <property type="protein sequence ID" value="TWA85138.1"/>
    <property type="molecule type" value="Genomic_DNA"/>
</dbReference>
<dbReference type="AlphaFoldDB" id="A0A560CJV2"/>
<gene>
    <name evidence="1" type="ORF">FBZ83_104410</name>
</gene>
<evidence type="ECO:0000313" key="2">
    <source>
        <dbReference type="Proteomes" id="UP000318529"/>
    </source>
</evidence>
<dbReference type="Proteomes" id="UP000318529">
    <property type="component" value="Unassembled WGS sequence"/>
</dbReference>
<reference evidence="1 2" key="1">
    <citation type="submission" date="2019-06" db="EMBL/GenBank/DDBJ databases">
        <title>Genomic Encyclopedia of Type Strains, Phase IV (KMG-V): Genome sequencing to study the core and pangenomes of soil and plant-associated prokaryotes.</title>
        <authorList>
            <person name="Whitman W."/>
        </authorList>
    </citation>
    <scope>NUCLEOTIDE SEQUENCE [LARGE SCALE GENOMIC DNA]</scope>
    <source>
        <strain evidence="1 2">BR 11650</strain>
    </source>
</reference>
<accession>A0A560CJV2</accession>
<evidence type="ECO:0000313" key="1">
    <source>
        <dbReference type="EMBL" id="TWA85138.1"/>
    </source>
</evidence>